<dbReference type="InterPro" id="IPR013766">
    <property type="entry name" value="Thioredoxin_domain"/>
</dbReference>
<dbReference type="EMBL" id="JACBXS010000005">
    <property type="protein sequence ID" value="NYS24045.1"/>
    <property type="molecule type" value="Genomic_DNA"/>
</dbReference>
<protein>
    <submittedName>
        <fullName evidence="3">DsbA family protein</fullName>
    </submittedName>
</protein>
<comment type="caution">
    <text evidence="3">The sequence shown here is derived from an EMBL/GenBank/DDBJ whole genome shotgun (WGS) entry which is preliminary data.</text>
</comment>
<dbReference type="SUPFAM" id="SSF52833">
    <property type="entry name" value="Thioredoxin-like"/>
    <property type="match status" value="1"/>
</dbReference>
<dbReference type="Proteomes" id="UP000529417">
    <property type="component" value="Unassembled WGS sequence"/>
</dbReference>
<dbReference type="InterPro" id="IPR036249">
    <property type="entry name" value="Thioredoxin-like_sf"/>
</dbReference>
<evidence type="ECO:0000256" key="1">
    <source>
        <dbReference type="ARBA" id="ARBA00003565"/>
    </source>
</evidence>
<dbReference type="RefSeq" id="WP_179904748.1">
    <property type="nucleotide sequence ID" value="NZ_JACBXS010000005.1"/>
</dbReference>
<sequence>MLTKMIPAALAVVAVAGGAWWFTRPDPQAAATTALPAVGAASADTGAADLPKVPEITLGNPDASVTVIEYASFTCPHCANFHLGPFQQIKENFIETGQIQFITREVFFDRYGLWAAMVARCGGTESYHGIAGLIYETQQEWTSGQTEAAIAENLRRIGRQAGLNNDEINACLGDRDMALALTATYQANAEADDIRATPTFMINGQQFSNMPYSEFEAVLTDLLEN</sequence>
<dbReference type="AlphaFoldDB" id="A0A7Z0HXD5"/>
<gene>
    <name evidence="3" type="ORF">HUK65_03500</name>
</gene>
<name>A0A7Z0HXD5_9RHOB</name>
<evidence type="ECO:0000259" key="2">
    <source>
        <dbReference type="PROSITE" id="PS51352"/>
    </source>
</evidence>
<evidence type="ECO:0000313" key="3">
    <source>
        <dbReference type="EMBL" id="NYS24045.1"/>
    </source>
</evidence>
<evidence type="ECO:0000313" key="4">
    <source>
        <dbReference type="Proteomes" id="UP000529417"/>
    </source>
</evidence>
<dbReference type="InterPro" id="IPR012336">
    <property type="entry name" value="Thioredoxin-like_fold"/>
</dbReference>
<feature type="domain" description="Thioredoxin" evidence="2">
    <location>
        <begin position="29"/>
        <end position="224"/>
    </location>
</feature>
<proteinExistence type="predicted"/>
<dbReference type="Pfam" id="PF13462">
    <property type="entry name" value="Thioredoxin_4"/>
    <property type="match status" value="1"/>
</dbReference>
<comment type="function">
    <text evidence="1">May be required for disulfide bond formation in some proteins.</text>
</comment>
<reference evidence="3 4" key="1">
    <citation type="journal article" date="2000" name="Arch. Microbiol.">
        <title>Rhodobaca bogoriensis gen. nov. and sp. nov., an alkaliphilic purple nonsulfur bacterium from African Rift Valley soda lakes.</title>
        <authorList>
            <person name="Milford A.D."/>
            <person name="Achenbach L.A."/>
            <person name="Jung D.O."/>
            <person name="Madigan M.T."/>
        </authorList>
    </citation>
    <scope>NUCLEOTIDE SEQUENCE [LARGE SCALE GENOMIC DNA]</scope>
    <source>
        <strain evidence="3 4">2376</strain>
    </source>
</reference>
<organism evidence="3 4">
    <name type="scientific">Rhabdonatronobacter sediminivivens</name>
    <dbReference type="NCBI Taxonomy" id="2743469"/>
    <lineage>
        <taxon>Bacteria</taxon>
        <taxon>Pseudomonadati</taxon>
        <taxon>Pseudomonadota</taxon>
        <taxon>Alphaproteobacteria</taxon>
        <taxon>Rhodobacterales</taxon>
        <taxon>Paracoccaceae</taxon>
        <taxon>Rhabdonatronobacter</taxon>
    </lineage>
</organism>
<keyword evidence="4" id="KW-1185">Reference proteome</keyword>
<accession>A0A7Z0HXD5</accession>
<dbReference type="Gene3D" id="3.40.30.10">
    <property type="entry name" value="Glutaredoxin"/>
    <property type="match status" value="1"/>
</dbReference>
<dbReference type="PROSITE" id="PS51352">
    <property type="entry name" value="THIOREDOXIN_2"/>
    <property type="match status" value="1"/>
</dbReference>